<evidence type="ECO:0000256" key="5">
    <source>
        <dbReference type="ARBA" id="ARBA00023242"/>
    </source>
</evidence>
<reference evidence="8" key="1">
    <citation type="journal article" date="2020" name="Fungal Divers.">
        <title>Resolving the Mortierellaceae phylogeny through synthesis of multi-gene phylogenetics and phylogenomics.</title>
        <authorList>
            <person name="Vandepol N."/>
            <person name="Liber J."/>
            <person name="Desiro A."/>
            <person name="Na H."/>
            <person name="Kennedy M."/>
            <person name="Barry K."/>
            <person name="Grigoriev I.V."/>
            <person name="Miller A.N."/>
            <person name="O'Donnell K."/>
            <person name="Stajich J.E."/>
            <person name="Bonito G."/>
        </authorList>
    </citation>
    <scope>NUCLEOTIDE SEQUENCE</scope>
    <source>
        <strain evidence="8">NRRL 2769</strain>
    </source>
</reference>
<feature type="non-terminal residue" evidence="8">
    <location>
        <position position="1"/>
    </location>
</feature>
<protein>
    <recommendedName>
        <fullName evidence="10">Transcription factor CBF/NF-Y/archaeal histone domain-containing protein</fullName>
    </recommendedName>
</protein>
<evidence type="ECO:0000256" key="6">
    <source>
        <dbReference type="ARBA" id="ARBA00038129"/>
    </source>
</evidence>
<name>A0A9P6MXP9_9FUNG</name>
<keyword evidence="4" id="KW-0804">Transcription</keyword>
<dbReference type="InterPro" id="IPR050568">
    <property type="entry name" value="Transcr_DNA_Rep_Reg"/>
</dbReference>
<evidence type="ECO:0000256" key="1">
    <source>
        <dbReference type="ARBA" id="ARBA00004123"/>
    </source>
</evidence>
<accession>A0A9P6MXP9</accession>
<evidence type="ECO:0000313" key="9">
    <source>
        <dbReference type="Proteomes" id="UP000703661"/>
    </source>
</evidence>
<dbReference type="GO" id="GO:0000978">
    <property type="term" value="F:RNA polymerase II cis-regulatory region sequence-specific DNA binding"/>
    <property type="evidence" value="ECO:0007669"/>
    <property type="project" value="TreeGrafter"/>
</dbReference>
<comment type="caution">
    <text evidence="8">The sequence shown here is derived from an EMBL/GenBank/DDBJ whole genome shotgun (WGS) entry which is preliminary data.</text>
</comment>
<dbReference type="GO" id="GO:0000981">
    <property type="term" value="F:DNA-binding transcription factor activity, RNA polymerase II-specific"/>
    <property type="evidence" value="ECO:0007669"/>
    <property type="project" value="TreeGrafter"/>
</dbReference>
<evidence type="ECO:0000256" key="2">
    <source>
        <dbReference type="ARBA" id="ARBA00023015"/>
    </source>
</evidence>
<proteinExistence type="inferred from homology"/>
<evidence type="ECO:0000256" key="4">
    <source>
        <dbReference type="ARBA" id="ARBA00023163"/>
    </source>
</evidence>
<comment type="similarity">
    <text evidence="6">Belongs to the NFYC/HAP5 subunit family.</text>
</comment>
<dbReference type="GO" id="GO:0046982">
    <property type="term" value="F:protein heterodimerization activity"/>
    <property type="evidence" value="ECO:0007669"/>
    <property type="project" value="InterPro"/>
</dbReference>
<dbReference type="SUPFAM" id="SSF47113">
    <property type="entry name" value="Histone-fold"/>
    <property type="match status" value="1"/>
</dbReference>
<keyword evidence="3" id="KW-0238">DNA-binding</keyword>
<evidence type="ECO:0000313" key="8">
    <source>
        <dbReference type="EMBL" id="KAG0016586.1"/>
    </source>
</evidence>
<dbReference type="PANTHER" id="PTHR10252:SF8">
    <property type="entry name" value="NUCLEAR TRANSCRIPTION FACTOR Y SUBUNIT GAMMA"/>
    <property type="match status" value="1"/>
</dbReference>
<evidence type="ECO:0000256" key="7">
    <source>
        <dbReference type="SAM" id="MobiDB-lite"/>
    </source>
</evidence>
<evidence type="ECO:0008006" key="10">
    <source>
        <dbReference type="Google" id="ProtNLM"/>
    </source>
</evidence>
<dbReference type="GO" id="GO:0005634">
    <property type="term" value="C:nucleus"/>
    <property type="evidence" value="ECO:0007669"/>
    <property type="project" value="UniProtKB-SubCell"/>
</dbReference>
<organism evidence="8 9">
    <name type="scientific">Entomortierella chlamydospora</name>
    <dbReference type="NCBI Taxonomy" id="101097"/>
    <lineage>
        <taxon>Eukaryota</taxon>
        <taxon>Fungi</taxon>
        <taxon>Fungi incertae sedis</taxon>
        <taxon>Mucoromycota</taxon>
        <taxon>Mortierellomycotina</taxon>
        <taxon>Mortierellomycetes</taxon>
        <taxon>Mortierellales</taxon>
        <taxon>Mortierellaceae</taxon>
        <taxon>Entomortierella</taxon>
    </lineage>
</organism>
<keyword evidence="5" id="KW-0539">Nucleus</keyword>
<sequence length="121" mass="13097">IHTEENKRRTLQRSDIAAAIAMIDMFDFLIDIVPRDGCKISSPKEHKTQHILTRPDHRRSQEMPELGSPAGPKGPSGTAGASSVGSGVDASLGLEGYYPYAVLDNSTFGLAHDPQLQTQPQ</sequence>
<keyword evidence="9" id="KW-1185">Reference proteome</keyword>
<comment type="subcellular location">
    <subcellularLocation>
        <location evidence="1">Nucleus</location>
    </subcellularLocation>
</comment>
<feature type="compositionally biased region" description="Low complexity" evidence="7">
    <location>
        <begin position="76"/>
        <end position="85"/>
    </location>
</feature>
<dbReference type="InterPro" id="IPR009072">
    <property type="entry name" value="Histone-fold"/>
</dbReference>
<keyword evidence="2" id="KW-0805">Transcription regulation</keyword>
<feature type="compositionally biased region" description="Basic and acidic residues" evidence="7">
    <location>
        <begin position="39"/>
        <end position="62"/>
    </location>
</feature>
<dbReference type="AlphaFoldDB" id="A0A9P6MXP9"/>
<gene>
    <name evidence="8" type="ORF">BGZ80_009108</name>
</gene>
<feature type="region of interest" description="Disordered" evidence="7">
    <location>
        <begin position="39"/>
        <end position="85"/>
    </location>
</feature>
<dbReference type="PANTHER" id="PTHR10252">
    <property type="entry name" value="HISTONE-LIKE TRANSCRIPTION FACTOR CCAAT-RELATED"/>
    <property type="match status" value="1"/>
</dbReference>
<dbReference type="Gene3D" id="1.10.20.10">
    <property type="entry name" value="Histone, subunit A"/>
    <property type="match status" value="1"/>
</dbReference>
<evidence type="ECO:0000256" key="3">
    <source>
        <dbReference type="ARBA" id="ARBA00023125"/>
    </source>
</evidence>
<dbReference type="Proteomes" id="UP000703661">
    <property type="component" value="Unassembled WGS sequence"/>
</dbReference>
<dbReference type="EMBL" id="JAAAID010000520">
    <property type="protein sequence ID" value="KAG0016586.1"/>
    <property type="molecule type" value="Genomic_DNA"/>
</dbReference>